<keyword evidence="3" id="KW-1185">Reference proteome</keyword>
<protein>
    <recommendedName>
        <fullName evidence="4">AzlD domain-containing protein</fullName>
    </recommendedName>
</protein>
<dbReference type="Pfam" id="PF05437">
    <property type="entry name" value="AzlD"/>
    <property type="match status" value="1"/>
</dbReference>
<reference evidence="2" key="2">
    <citation type="submission" date="2020-09" db="EMBL/GenBank/DDBJ databases">
        <authorList>
            <person name="Sun Q."/>
            <person name="Zhou Y."/>
        </authorList>
    </citation>
    <scope>NUCLEOTIDE SEQUENCE</scope>
    <source>
        <strain evidence="2">CGMCC 1.15725</strain>
    </source>
</reference>
<evidence type="ECO:0000313" key="2">
    <source>
        <dbReference type="EMBL" id="GGF09198.1"/>
    </source>
</evidence>
<gene>
    <name evidence="2" type="ORF">GCM10011611_13390</name>
</gene>
<reference evidence="2" key="1">
    <citation type="journal article" date="2014" name="Int. J. Syst. Evol. Microbiol.">
        <title>Complete genome sequence of Corynebacterium casei LMG S-19264T (=DSM 44701T), isolated from a smear-ripened cheese.</title>
        <authorList>
            <consortium name="US DOE Joint Genome Institute (JGI-PGF)"/>
            <person name="Walter F."/>
            <person name="Albersmeier A."/>
            <person name="Kalinowski J."/>
            <person name="Ruckert C."/>
        </authorList>
    </citation>
    <scope>NUCLEOTIDE SEQUENCE</scope>
    <source>
        <strain evidence="2">CGMCC 1.15725</strain>
    </source>
</reference>
<evidence type="ECO:0000256" key="1">
    <source>
        <dbReference type="SAM" id="Phobius"/>
    </source>
</evidence>
<keyword evidence="1" id="KW-1133">Transmembrane helix</keyword>
<comment type="caution">
    <text evidence="2">The sequence shown here is derived from an EMBL/GenBank/DDBJ whole genome shotgun (WGS) entry which is preliminary data.</text>
</comment>
<dbReference type="Proteomes" id="UP000646365">
    <property type="component" value="Unassembled WGS sequence"/>
</dbReference>
<proteinExistence type="predicted"/>
<sequence>MTDWGPYPAILAVGLAAYAMRAGGFLVMGALPQGGLVARLLRLAPGNLFIAFVAAGIWEGGWPNLAGSVGAVAAMAVTKKEWAALAAGFAAAALAAELF</sequence>
<dbReference type="AlphaFoldDB" id="A0A8J2YRV5"/>
<feature type="transmembrane region" description="Helical" evidence="1">
    <location>
        <begin position="6"/>
        <end position="28"/>
    </location>
</feature>
<dbReference type="RefSeq" id="WP_189043857.1">
    <property type="nucleotide sequence ID" value="NZ_BMJQ01000003.1"/>
</dbReference>
<keyword evidence="1" id="KW-0812">Transmembrane</keyword>
<evidence type="ECO:0000313" key="3">
    <source>
        <dbReference type="Proteomes" id="UP000646365"/>
    </source>
</evidence>
<keyword evidence="1" id="KW-0472">Membrane</keyword>
<name>A0A8J2YRV5_9PROT</name>
<dbReference type="EMBL" id="BMJQ01000003">
    <property type="protein sequence ID" value="GGF09198.1"/>
    <property type="molecule type" value="Genomic_DNA"/>
</dbReference>
<feature type="transmembrane region" description="Helical" evidence="1">
    <location>
        <begin position="40"/>
        <end position="58"/>
    </location>
</feature>
<evidence type="ECO:0008006" key="4">
    <source>
        <dbReference type="Google" id="ProtNLM"/>
    </source>
</evidence>
<dbReference type="InterPro" id="IPR008407">
    <property type="entry name" value="Brnchd-chn_aa_trnsp_AzlD"/>
</dbReference>
<organism evidence="2 3">
    <name type="scientific">Aliidongia dinghuensis</name>
    <dbReference type="NCBI Taxonomy" id="1867774"/>
    <lineage>
        <taxon>Bacteria</taxon>
        <taxon>Pseudomonadati</taxon>
        <taxon>Pseudomonadota</taxon>
        <taxon>Alphaproteobacteria</taxon>
        <taxon>Rhodospirillales</taxon>
        <taxon>Dongiaceae</taxon>
        <taxon>Aliidongia</taxon>
    </lineage>
</organism>
<accession>A0A8J2YRV5</accession>